<dbReference type="Proteomes" id="UP000235005">
    <property type="component" value="Unassembled WGS sequence"/>
</dbReference>
<gene>
    <name evidence="2" type="ORF">C0039_03350</name>
</gene>
<sequence length="153" mass="16868">MLPELKRYQQACREFEKGQMDAAVWAQALEMASGKELAAKYLYIHLRVDALGKEASQPEANALPEQSTLSQVKPEPTHTAPAPRLDEDLNRVGEEAVLQAIAAKEVDTGNHNERIWKDALILAKGNPSSARHHYICLRMDSLRALSAKAALIG</sequence>
<reference evidence="2 3" key="1">
    <citation type="submission" date="2018-01" db="EMBL/GenBank/DDBJ databases">
        <title>The draft genome sequence of Halioglobus lutimaris HF004.</title>
        <authorList>
            <person name="Du Z.-J."/>
            <person name="Shi M.-J."/>
        </authorList>
    </citation>
    <scope>NUCLEOTIDE SEQUENCE [LARGE SCALE GENOMIC DNA]</scope>
    <source>
        <strain evidence="2 3">HF004</strain>
    </source>
</reference>
<dbReference type="AlphaFoldDB" id="A0A2N5X6Y6"/>
<accession>A0A2N5X6Y6</accession>
<keyword evidence="3" id="KW-1185">Reference proteome</keyword>
<evidence type="ECO:0000313" key="2">
    <source>
        <dbReference type="EMBL" id="PLW70256.1"/>
    </source>
</evidence>
<dbReference type="EMBL" id="PKUS01000002">
    <property type="protein sequence ID" value="PLW70256.1"/>
    <property type="molecule type" value="Genomic_DNA"/>
</dbReference>
<organism evidence="2 3">
    <name type="scientific">Pseudohalioglobus lutimaris</name>
    <dbReference type="NCBI Taxonomy" id="1737061"/>
    <lineage>
        <taxon>Bacteria</taxon>
        <taxon>Pseudomonadati</taxon>
        <taxon>Pseudomonadota</taxon>
        <taxon>Gammaproteobacteria</taxon>
        <taxon>Cellvibrionales</taxon>
        <taxon>Halieaceae</taxon>
        <taxon>Pseudohalioglobus</taxon>
    </lineage>
</organism>
<comment type="caution">
    <text evidence="2">The sequence shown here is derived from an EMBL/GenBank/DDBJ whole genome shotgun (WGS) entry which is preliminary data.</text>
</comment>
<protein>
    <submittedName>
        <fullName evidence="2">Uncharacterized protein</fullName>
    </submittedName>
</protein>
<evidence type="ECO:0000256" key="1">
    <source>
        <dbReference type="SAM" id="MobiDB-lite"/>
    </source>
</evidence>
<proteinExistence type="predicted"/>
<feature type="region of interest" description="Disordered" evidence="1">
    <location>
        <begin position="55"/>
        <end position="87"/>
    </location>
</feature>
<name>A0A2N5X6Y6_9GAMM</name>
<evidence type="ECO:0000313" key="3">
    <source>
        <dbReference type="Proteomes" id="UP000235005"/>
    </source>
</evidence>
<dbReference type="RefSeq" id="WP_076000531.1">
    <property type="nucleotide sequence ID" value="NZ_PKUS01000002.1"/>
</dbReference>